<dbReference type="CDD" id="cd18011">
    <property type="entry name" value="DEXDc_RapA"/>
    <property type="match status" value="1"/>
</dbReference>
<evidence type="ECO:0000313" key="9">
    <source>
        <dbReference type="Proteomes" id="UP001458946"/>
    </source>
</evidence>
<dbReference type="EMBL" id="BAABRN010000130">
    <property type="protein sequence ID" value="GAA5504468.1"/>
    <property type="molecule type" value="Genomic_DNA"/>
</dbReference>
<evidence type="ECO:0000259" key="6">
    <source>
        <dbReference type="PROSITE" id="PS51192"/>
    </source>
</evidence>
<dbReference type="InterPro" id="IPR057342">
    <property type="entry name" value="DEXDc_RapA"/>
</dbReference>
<dbReference type="Pfam" id="PF00176">
    <property type="entry name" value="SNF2-rel_dom"/>
    <property type="match status" value="1"/>
</dbReference>
<feature type="domain" description="Helicase C-terminal" evidence="7">
    <location>
        <begin position="474"/>
        <end position="634"/>
    </location>
</feature>
<evidence type="ECO:0000256" key="2">
    <source>
        <dbReference type="ARBA" id="ARBA00022801"/>
    </source>
</evidence>
<dbReference type="Pfam" id="PF13020">
    <property type="entry name" value="NOV_C"/>
    <property type="match status" value="1"/>
</dbReference>
<dbReference type="InterPro" id="IPR001650">
    <property type="entry name" value="Helicase_C-like"/>
</dbReference>
<dbReference type="SMART" id="SM00487">
    <property type="entry name" value="DEXDc"/>
    <property type="match status" value="1"/>
</dbReference>
<accession>A0ABP9VK17</accession>
<organism evidence="8 9">
    <name type="scientific">Deinococcus xinjiangensis</name>
    <dbReference type="NCBI Taxonomy" id="457454"/>
    <lineage>
        <taxon>Bacteria</taxon>
        <taxon>Thermotogati</taxon>
        <taxon>Deinococcota</taxon>
        <taxon>Deinococci</taxon>
        <taxon>Deinococcales</taxon>
        <taxon>Deinococcaceae</taxon>
        <taxon>Deinococcus</taxon>
    </lineage>
</organism>
<dbReference type="InterPro" id="IPR024975">
    <property type="entry name" value="NOV_C"/>
</dbReference>
<dbReference type="InterPro" id="IPR000330">
    <property type="entry name" value="SNF2_N"/>
</dbReference>
<keyword evidence="1" id="KW-0547">Nucleotide-binding</keyword>
<keyword evidence="2" id="KW-0378">Hydrolase</keyword>
<dbReference type="Proteomes" id="UP001458946">
    <property type="component" value="Unassembled WGS sequence"/>
</dbReference>
<keyword evidence="9" id="KW-1185">Reference proteome</keyword>
<dbReference type="PANTHER" id="PTHR10799">
    <property type="entry name" value="SNF2/RAD54 HELICASE FAMILY"/>
    <property type="match status" value="1"/>
</dbReference>
<protein>
    <submittedName>
        <fullName evidence="8">RNA polymerase-associated protein RapA</fullName>
    </submittedName>
</protein>
<evidence type="ECO:0000256" key="3">
    <source>
        <dbReference type="ARBA" id="ARBA00022806"/>
    </source>
</evidence>
<dbReference type="InterPro" id="IPR038718">
    <property type="entry name" value="SNF2-like_sf"/>
</dbReference>
<dbReference type="InterPro" id="IPR014001">
    <property type="entry name" value="Helicase_ATP-bd"/>
</dbReference>
<reference evidence="8 9" key="1">
    <citation type="submission" date="2024-02" db="EMBL/GenBank/DDBJ databases">
        <title>Deinococcus xinjiangensis NBRC 107630.</title>
        <authorList>
            <person name="Ichikawa N."/>
            <person name="Katano-Makiyama Y."/>
            <person name="Hidaka K."/>
        </authorList>
    </citation>
    <scope>NUCLEOTIDE SEQUENCE [LARGE SCALE GENOMIC DNA]</scope>
    <source>
        <strain evidence="8 9">NBRC 107630</strain>
    </source>
</reference>
<dbReference type="RefSeq" id="WP_353544423.1">
    <property type="nucleotide sequence ID" value="NZ_BAABRN010000130.1"/>
</dbReference>
<dbReference type="InterPro" id="IPR049730">
    <property type="entry name" value="SNF2/RAD54-like_C"/>
</dbReference>
<gene>
    <name evidence="8" type="primary">rapA_3</name>
    <name evidence="8" type="ORF">Dxin01_04242</name>
</gene>
<sequence length="1149" mass="130553">MQLSDLTPGTYVRGLIADQVAQILSIAPVTSEIATLVLKDSRGQLSERLVYPEDLQHCELVVPHAAYQFDGDAASLRLVSEALRIQLAHLFDPFLAIHTSQVMPLPHQITAVYGEMLNRQPLRFLLADDPGAGKTVMAGLLIKELIVRGELERCLIVAPGGLVEQWQDELATKFDLHFDLLSRDRIAANRIADPFGESPFWIARMDMLSRNPELQGRLANHEWDLIVVDEAHRMSAQSLGREVKYTKRFLLGRELAGHTRHFLLMTATPHNGKDDDFAVFMSLLDADRFEGHHAGRIDASDLMRRMVKEDLRRFDGRKLFPKRISETVAYSLSPVEQALYDDVTDYVRNEMNRADRLDESRRVNVGFALQTLQRRLASSPEAIYQSLRRRRERLEGRLRDELTQPMPSVDDWEDFDELDDAESNELEQLVVDHATSAQTIQELQAEIDALKVLEAQALRLRNSKQDTKWRELADVLESAQMFREDGTRRKMIIFSEARDTLNYLAERIRTLLGQDEAVEVIHGGVSRDQRRAIVERFNFGKDLKILIANDAAGEGLNLQTANLMVNYDLPWNPNRLEQRFGRIHRIGQEEVCFLWNLLAANTREGDVYVALLNKLENQARTLGGQVFDVLGQLFEGQPLRELLMKAVRYGDSPEVRAELHQAVEGAVDTESLRKLLETRALGHTRMDTSEVERIRDDMERAEARKLQPHFIQAFFVSAFQALGGSITPKESGRFELRHVPSRIRDKAKELNPGQPINREYARITFDKHLTRSALPEAAFICPGHPLLDAVLALTLQQNQMVLKQGSILIDPLNRTTKPRLLAYVQHEVRDNRPSRGQNYTVISRRLQFVELSQDGPPQDAGLAPHLEYRAPRPEEEAVASVFTRENWLSNNVENLVRTYAATHLAPQHVQEVREARLAYIEKVEREVRSRMMREMNYWDGRATELKAQERDGRTPRVNSQKASERAADLAERLTRRLDELSRERTISAGVPEVLGVALVIPESLLDRANSSANSLERSVDSAARAAVEQAAMQAVFQAELALGREPRDVSAQRGLGYDIESKDPVTGHLYFIEVKGRWQDADTVTLTRNEILASRNAPELFRLALVQVTPDGPREPRYLSGFTFREPDFIEVSTNFNLGQLLAEAREAH</sequence>
<evidence type="ECO:0000259" key="7">
    <source>
        <dbReference type="PROSITE" id="PS51194"/>
    </source>
</evidence>
<dbReference type="Pfam" id="PF00271">
    <property type="entry name" value="Helicase_C"/>
    <property type="match status" value="1"/>
</dbReference>
<dbReference type="CDD" id="cd18793">
    <property type="entry name" value="SF2_C_SNF"/>
    <property type="match status" value="1"/>
</dbReference>
<evidence type="ECO:0000256" key="4">
    <source>
        <dbReference type="ARBA" id="ARBA00022840"/>
    </source>
</evidence>
<evidence type="ECO:0000256" key="1">
    <source>
        <dbReference type="ARBA" id="ARBA00022741"/>
    </source>
</evidence>
<proteinExistence type="predicted"/>
<evidence type="ECO:0000256" key="5">
    <source>
        <dbReference type="SAM" id="Coils"/>
    </source>
</evidence>
<dbReference type="PROSITE" id="PS51192">
    <property type="entry name" value="HELICASE_ATP_BIND_1"/>
    <property type="match status" value="1"/>
</dbReference>
<feature type="domain" description="Helicase ATP-binding" evidence="6">
    <location>
        <begin position="115"/>
        <end position="287"/>
    </location>
</feature>
<dbReference type="Gene3D" id="3.40.50.300">
    <property type="entry name" value="P-loop containing nucleotide triphosphate hydrolases"/>
    <property type="match status" value="1"/>
</dbReference>
<name>A0ABP9VK17_9DEIO</name>
<dbReference type="Gene3D" id="3.40.50.10810">
    <property type="entry name" value="Tandem AAA-ATPase domain"/>
    <property type="match status" value="1"/>
</dbReference>
<keyword evidence="5" id="KW-0175">Coiled coil</keyword>
<keyword evidence="3" id="KW-0347">Helicase</keyword>
<evidence type="ECO:0000313" key="8">
    <source>
        <dbReference type="EMBL" id="GAA5504468.1"/>
    </source>
</evidence>
<feature type="coiled-coil region" evidence="5">
    <location>
        <begin position="963"/>
        <end position="1025"/>
    </location>
</feature>
<dbReference type="PROSITE" id="PS51194">
    <property type="entry name" value="HELICASE_CTER"/>
    <property type="match status" value="1"/>
</dbReference>
<dbReference type="SMART" id="SM00490">
    <property type="entry name" value="HELICc"/>
    <property type="match status" value="1"/>
</dbReference>
<keyword evidence="4" id="KW-0067">ATP-binding</keyword>
<dbReference type="SUPFAM" id="SSF52540">
    <property type="entry name" value="P-loop containing nucleoside triphosphate hydrolases"/>
    <property type="match status" value="2"/>
</dbReference>
<dbReference type="InterPro" id="IPR027417">
    <property type="entry name" value="P-loop_NTPase"/>
</dbReference>
<comment type="caution">
    <text evidence="8">The sequence shown here is derived from an EMBL/GenBank/DDBJ whole genome shotgun (WGS) entry which is preliminary data.</text>
</comment>